<organism evidence="9 10">
    <name type="scientific">Methylosinus sporium</name>
    <dbReference type="NCBI Taxonomy" id="428"/>
    <lineage>
        <taxon>Bacteria</taxon>
        <taxon>Pseudomonadati</taxon>
        <taxon>Pseudomonadota</taxon>
        <taxon>Alphaproteobacteria</taxon>
        <taxon>Hyphomicrobiales</taxon>
        <taxon>Methylocystaceae</taxon>
        <taxon>Methylosinus</taxon>
    </lineage>
</organism>
<evidence type="ECO:0000256" key="7">
    <source>
        <dbReference type="SAM" id="MobiDB-lite"/>
    </source>
</evidence>
<dbReference type="Proteomes" id="UP000316781">
    <property type="component" value="Unassembled WGS sequence"/>
</dbReference>
<dbReference type="InterPro" id="IPR050953">
    <property type="entry name" value="N4_N6_ade-DNA_methylase"/>
</dbReference>
<evidence type="ECO:0000313" key="9">
    <source>
        <dbReference type="EMBL" id="TRL30833.1"/>
    </source>
</evidence>
<dbReference type="GO" id="GO:0009007">
    <property type="term" value="F:site-specific DNA-methyltransferase (adenine-specific) activity"/>
    <property type="evidence" value="ECO:0007669"/>
    <property type="project" value="UniProtKB-EC"/>
</dbReference>
<reference evidence="9 10" key="1">
    <citation type="submission" date="2019-07" db="EMBL/GenBank/DDBJ databases">
        <title>Ln-dependent methylotrophs.</title>
        <authorList>
            <person name="Tani A."/>
        </authorList>
    </citation>
    <scope>NUCLEOTIDE SEQUENCE [LARGE SCALE GENOMIC DNA]</scope>
    <source>
        <strain evidence="9 10">SM89A</strain>
    </source>
</reference>
<proteinExistence type="inferred from homology"/>
<dbReference type="GO" id="GO:0003676">
    <property type="term" value="F:nucleic acid binding"/>
    <property type="evidence" value="ECO:0007669"/>
    <property type="project" value="InterPro"/>
</dbReference>
<dbReference type="InterPro" id="IPR029063">
    <property type="entry name" value="SAM-dependent_MTases_sf"/>
</dbReference>
<dbReference type="GO" id="GO:0006304">
    <property type="term" value="P:DNA modification"/>
    <property type="evidence" value="ECO:0007669"/>
    <property type="project" value="InterPro"/>
</dbReference>
<gene>
    <name evidence="9" type="ORF">FM996_15345</name>
</gene>
<protein>
    <recommendedName>
        <fullName evidence="2">site-specific DNA-methyltransferase (adenine-specific)</fullName>
        <ecNumber evidence="2">2.1.1.72</ecNumber>
    </recommendedName>
</protein>
<keyword evidence="3 9" id="KW-0489">Methyltransferase</keyword>
<evidence type="ECO:0000256" key="3">
    <source>
        <dbReference type="ARBA" id="ARBA00022603"/>
    </source>
</evidence>
<dbReference type="PANTHER" id="PTHR33841">
    <property type="entry name" value="DNA METHYLTRANSFERASE YEEA-RELATED"/>
    <property type="match status" value="1"/>
</dbReference>
<evidence type="ECO:0000256" key="1">
    <source>
        <dbReference type="ARBA" id="ARBA00006594"/>
    </source>
</evidence>
<dbReference type="PANTHER" id="PTHR33841:SF5">
    <property type="entry name" value="DNA METHYLASE (MODIFICATION METHYLASE) (METHYLTRANSFERASE)-RELATED"/>
    <property type="match status" value="1"/>
</dbReference>
<evidence type="ECO:0000256" key="5">
    <source>
        <dbReference type="ARBA" id="ARBA00022691"/>
    </source>
</evidence>
<sequence length="546" mass="59975">MGLQNPVSKRAVKTAGLPTPAKRPTGLADQAGAAYAAEVSADHRKNHGLYLTPVAVADFMASRIAATGDTIRILDPAAGAGILLCAAVEFLVSRPDAPRRIELVAYEVDGALAHVLARTLQDLQLWAATQGVIVTIDIKSRDFVLDHAAALRATDSFLPHIEAEDAFDVVIANPPYFKLNKADPRAQAAAAVVHGQPNIYGLFMAIGAALLRDKGELVFITPRSFASGPYFRVFREKFFDCVRPEFVHVFGSRRDAFGRDAVLQENIITKGVRSDHWPRRGSPKLVVSTSEGVDDLATSTHRTTPLAAILDMQSKDKVLRLPVSKAEDDLMRLVDSWPGSLRRYGLQISTGPVVPFRATEFLDQTGAPPAAHVPLLWMNHVHAMQVRWPLGRRKPEYIKNFSASTNLLVPNRNYVLLRRFSAKEEHRRLVAGPYLARSIAAPMLGLENHLNYIYRPGGALTEDETFGIAALLSSSLLDTYFRISNGNTQVSATELRSMPLPSLEIIAAIGREARSQRTPAHAIDELVMRFVETRHSLKKVSGRGQR</sequence>
<dbReference type="InterPro" id="IPR002052">
    <property type="entry name" value="DNA_methylase_N6_adenine_CS"/>
</dbReference>
<comment type="caution">
    <text evidence="9">The sequence shown here is derived from an EMBL/GenBank/DDBJ whole genome shotgun (WGS) entry which is preliminary data.</text>
</comment>
<dbReference type="PROSITE" id="PS00092">
    <property type="entry name" value="N6_MTASE"/>
    <property type="match status" value="1"/>
</dbReference>
<dbReference type="Pfam" id="PF07669">
    <property type="entry name" value="Eco57I"/>
    <property type="match status" value="1"/>
</dbReference>
<name>A0A549SMH9_METSR</name>
<comment type="similarity">
    <text evidence="1">Belongs to the N(4)/N(6)-methyltransferase family.</text>
</comment>
<dbReference type="EC" id="2.1.1.72" evidence="2"/>
<accession>A0A549SMH9</accession>
<keyword evidence="4" id="KW-0808">Transferase</keyword>
<dbReference type="InterPro" id="IPR011639">
    <property type="entry name" value="MethylTrfase_TaqI-like_dom"/>
</dbReference>
<dbReference type="SUPFAM" id="SSF53335">
    <property type="entry name" value="S-adenosyl-L-methionine-dependent methyltransferases"/>
    <property type="match status" value="1"/>
</dbReference>
<evidence type="ECO:0000259" key="8">
    <source>
        <dbReference type="Pfam" id="PF07669"/>
    </source>
</evidence>
<dbReference type="Gene3D" id="3.40.50.150">
    <property type="entry name" value="Vaccinia Virus protein VP39"/>
    <property type="match status" value="1"/>
</dbReference>
<dbReference type="EMBL" id="VJMF01000064">
    <property type="protein sequence ID" value="TRL30833.1"/>
    <property type="molecule type" value="Genomic_DNA"/>
</dbReference>
<dbReference type="RefSeq" id="WP_142863741.1">
    <property type="nucleotide sequence ID" value="NZ_VJMF01000064.1"/>
</dbReference>
<evidence type="ECO:0000256" key="2">
    <source>
        <dbReference type="ARBA" id="ARBA00011900"/>
    </source>
</evidence>
<comment type="catalytic activity">
    <reaction evidence="6">
        <text>a 2'-deoxyadenosine in DNA + S-adenosyl-L-methionine = an N(6)-methyl-2'-deoxyadenosine in DNA + S-adenosyl-L-homocysteine + H(+)</text>
        <dbReference type="Rhea" id="RHEA:15197"/>
        <dbReference type="Rhea" id="RHEA-COMP:12418"/>
        <dbReference type="Rhea" id="RHEA-COMP:12419"/>
        <dbReference type="ChEBI" id="CHEBI:15378"/>
        <dbReference type="ChEBI" id="CHEBI:57856"/>
        <dbReference type="ChEBI" id="CHEBI:59789"/>
        <dbReference type="ChEBI" id="CHEBI:90615"/>
        <dbReference type="ChEBI" id="CHEBI:90616"/>
        <dbReference type="EC" id="2.1.1.72"/>
    </reaction>
</comment>
<evidence type="ECO:0000256" key="6">
    <source>
        <dbReference type="ARBA" id="ARBA00047942"/>
    </source>
</evidence>
<dbReference type="AlphaFoldDB" id="A0A549SMH9"/>
<dbReference type="PRINTS" id="PR00507">
    <property type="entry name" value="N12N6MTFRASE"/>
</dbReference>
<dbReference type="GO" id="GO:0032259">
    <property type="term" value="P:methylation"/>
    <property type="evidence" value="ECO:0007669"/>
    <property type="project" value="UniProtKB-KW"/>
</dbReference>
<keyword evidence="5" id="KW-0949">S-adenosyl-L-methionine</keyword>
<evidence type="ECO:0000313" key="10">
    <source>
        <dbReference type="Proteomes" id="UP000316781"/>
    </source>
</evidence>
<feature type="domain" description="Type II methyltransferase M.TaqI-like" evidence="8">
    <location>
        <begin position="155"/>
        <end position="252"/>
    </location>
</feature>
<evidence type="ECO:0000256" key="4">
    <source>
        <dbReference type="ARBA" id="ARBA00022679"/>
    </source>
</evidence>
<feature type="region of interest" description="Disordered" evidence="7">
    <location>
        <begin position="1"/>
        <end position="23"/>
    </location>
</feature>